<keyword evidence="3" id="KW-1185">Reference proteome</keyword>
<dbReference type="PANTHER" id="PTHR43135">
    <property type="entry name" value="ALPHA-D-RIBOSE 1-METHYLPHOSPHONATE 5-TRIPHOSPHATE DIPHOSPHATASE"/>
    <property type="match status" value="1"/>
</dbReference>
<dbReference type="InterPro" id="IPR057744">
    <property type="entry name" value="OTAase-like"/>
</dbReference>
<dbReference type="Gene3D" id="2.30.40.10">
    <property type="entry name" value="Urease, subunit C, domain 1"/>
    <property type="match status" value="1"/>
</dbReference>
<dbReference type="RefSeq" id="WP_163742955.1">
    <property type="nucleotide sequence ID" value="NZ_JAAGOA010000021.1"/>
</dbReference>
<reference evidence="2 3" key="1">
    <citation type="submission" date="2020-02" db="EMBL/GenBank/DDBJ databases">
        <authorList>
            <person name="Li X.-J."/>
            <person name="Han X.-M."/>
        </authorList>
    </citation>
    <scope>NUCLEOTIDE SEQUENCE [LARGE SCALE GENOMIC DNA]</scope>
    <source>
        <strain evidence="2 3">CCTCC AB 2017055</strain>
    </source>
</reference>
<dbReference type="PANTHER" id="PTHR43135:SF3">
    <property type="entry name" value="ALPHA-D-RIBOSE 1-METHYLPHOSPHONATE 5-TRIPHOSPHATE DIPHOSPHATASE"/>
    <property type="match status" value="1"/>
</dbReference>
<dbReference type="CDD" id="cd01299">
    <property type="entry name" value="Met_dep_hydrolase_A"/>
    <property type="match status" value="1"/>
</dbReference>
<dbReference type="InterPro" id="IPR032466">
    <property type="entry name" value="Metal_Hydrolase"/>
</dbReference>
<gene>
    <name evidence="2" type="ORF">G1H10_24630</name>
</gene>
<keyword evidence="2" id="KW-0378">Hydrolase</keyword>
<proteinExistence type="predicted"/>
<dbReference type="InterPro" id="IPR011059">
    <property type="entry name" value="Metal-dep_hydrolase_composite"/>
</dbReference>
<dbReference type="AlphaFoldDB" id="A0A6L9SFG7"/>
<feature type="domain" description="Amidohydrolase-related" evidence="1">
    <location>
        <begin position="62"/>
        <end position="406"/>
    </location>
</feature>
<dbReference type="Gene3D" id="3.20.20.140">
    <property type="entry name" value="Metal-dependent hydrolases"/>
    <property type="match status" value="1"/>
</dbReference>
<dbReference type="InterPro" id="IPR051781">
    <property type="entry name" value="Metallo-dep_Hydrolase"/>
</dbReference>
<dbReference type="InterPro" id="IPR006680">
    <property type="entry name" value="Amidohydro-rel"/>
</dbReference>
<dbReference type="SUPFAM" id="SSF51338">
    <property type="entry name" value="Composite domain of metallo-dependent hydrolases"/>
    <property type="match status" value="1"/>
</dbReference>
<protein>
    <submittedName>
        <fullName evidence="2">Amidohydrolase family protein</fullName>
    </submittedName>
</protein>
<dbReference type="Pfam" id="PF01979">
    <property type="entry name" value="Amidohydro_1"/>
    <property type="match status" value="1"/>
</dbReference>
<name>A0A6L9SFG7_9ACTN</name>
<organism evidence="2 3">
    <name type="scientific">Phytoactinopolyspora halotolerans</name>
    <dbReference type="NCBI Taxonomy" id="1981512"/>
    <lineage>
        <taxon>Bacteria</taxon>
        <taxon>Bacillati</taxon>
        <taxon>Actinomycetota</taxon>
        <taxon>Actinomycetes</taxon>
        <taxon>Jiangellales</taxon>
        <taxon>Jiangellaceae</taxon>
        <taxon>Phytoactinopolyspora</taxon>
    </lineage>
</organism>
<comment type="caution">
    <text evidence="2">The sequence shown here is derived from an EMBL/GenBank/DDBJ whole genome shotgun (WGS) entry which is preliminary data.</text>
</comment>
<evidence type="ECO:0000313" key="2">
    <source>
        <dbReference type="EMBL" id="NEE03358.1"/>
    </source>
</evidence>
<evidence type="ECO:0000313" key="3">
    <source>
        <dbReference type="Proteomes" id="UP000475214"/>
    </source>
</evidence>
<dbReference type="SUPFAM" id="SSF51556">
    <property type="entry name" value="Metallo-dependent hydrolases"/>
    <property type="match status" value="1"/>
</dbReference>
<dbReference type="EMBL" id="JAAGOA010000021">
    <property type="protein sequence ID" value="NEE03358.1"/>
    <property type="molecule type" value="Genomic_DNA"/>
</dbReference>
<sequence>MTGPRVADRPSGDLAVVNALVFDGVSDRLEEADVRIADGVIREVGASGVSKAERVVDARGRTLIPGMIDAHFHAYASAMGGLELETRPLSYVSLMASARLGGALNRGFTTVRDVAGGDIGLARAIEEGLLAAPRYLYTGPALSQTGGHGDPRSPDVDVCFGHGHMNEIVDGVDAVRRAVRERFRTGAHAIKIMASGGVISLTDPIRVPQFSAEEVAAAADESTRRGSYVAAHAYSAEAIVHSVTNGVRSIEHGNLLDADAARLMAEHSAFLVPTLATYDAMNRRGDDVNLHPVSRAKNAEVLTAGQRAIEIARAAGVRIGFGTDLMGPLADEQLHGIRLQLEVEPVLDVLRSLTSVNADLLNRDDLGRIAEGCAGDLVLLDGDPTADPAVLWDETRPRTVIQAGSIIP</sequence>
<accession>A0A6L9SFG7</accession>
<dbReference type="GO" id="GO:0016810">
    <property type="term" value="F:hydrolase activity, acting on carbon-nitrogen (but not peptide) bonds"/>
    <property type="evidence" value="ECO:0007669"/>
    <property type="project" value="InterPro"/>
</dbReference>
<dbReference type="Proteomes" id="UP000475214">
    <property type="component" value="Unassembled WGS sequence"/>
</dbReference>
<evidence type="ECO:0000259" key="1">
    <source>
        <dbReference type="Pfam" id="PF01979"/>
    </source>
</evidence>